<reference evidence="3 4" key="1">
    <citation type="submission" date="2019-12" db="EMBL/GenBank/DDBJ databases">
        <title>Spirosoma sp. HMF4905 genome sequencing and assembly.</title>
        <authorList>
            <person name="Kang H."/>
            <person name="Cha I."/>
            <person name="Kim H."/>
            <person name="Joh K."/>
        </authorList>
    </citation>
    <scope>NUCLEOTIDE SEQUENCE [LARGE SCALE GENOMIC DNA]</scope>
    <source>
        <strain evidence="3 4">HMF4905</strain>
    </source>
</reference>
<dbReference type="Pfam" id="PF13649">
    <property type="entry name" value="Methyltransf_25"/>
    <property type="match status" value="1"/>
</dbReference>
<dbReference type="PANTHER" id="PTHR43861">
    <property type="entry name" value="TRANS-ACONITATE 2-METHYLTRANSFERASE-RELATED"/>
    <property type="match status" value="1"/>
</dbReference>
<dbReference type="SUPFAM" id="SSF53335">
    <property type="entry name" value="S-adenosyl-L-methionine-dependent methyltransferases"/>
    <property type="match status" value="1"/>
</dbReference>
<dbReference type="Gene3D" id="3.40.50.150">
    <property type="entry name" value="Vaccinia Virus protein VP39"/>
    <property type="match status" value="1"/>
</dbReference>
<organism evidence="3 4">
    <name type="scientific">Spirosoma arboris</name>
    <dbReference type="NCBI Taxonomy" id="2682092"/>
    <lineage>
        <taxon>Bacteria</taxon>
        <taxon>Pseudomonadati</taxon>
        <taxon>Bacteroidota</taxon>
        <taxon>Cytophagia</taxon>
        <taxon>Cytophagales</taxon>
        <taxon>Cytophagaceae</taxon>
        <taxon>Spirosoma</taxon>
    </lineage>
</organism>
<dbReference type="AlphaFoldDB" id="A0A7K1SQI6"/>
<dbReference type="GO" id="GO:0008168">
    <property type="term" value="F:methyltransferase activity"/>
    <property type="evidence" value="ECO:0007669"/>
    <property type="project" value="UniProtKB-KW"/>
</dbReference>
<dbReference type="EMBL" id="WPIN01000030">
    <property type="protein sequence ID" value="MVM36068.1"/>
    <property type="molecule type" value="Genomic_DNA"/>
</dbReference>
<feature type="domain" description="Methyltransferase" evidence="2">
    <location>
        <begin position="45"/>
        <end position="136"/>
    </location>
</feature>
<dbReference type="InterPro" id="IPR041698">
    <property type="entry name" value="Methyltransf_25"/>
</dbReference>
<dbReference type="CDD" id="cd02440">
    <property type="entry name" value="AdoMet_MTases"/>
    <property type="match status" value="1"/>
</dbReference>
<keyword evidence="3" id="KW-0489">Methyltransferase</keyword>
<dbReference type="Proteomes" id="UP000436006">
    <property type="component" value="Unassembled WGS sequence"/>
</dbReference>
<sequence length="217" mass="25004">MNGDFSFDTVQQFDDHIDLSIPTYSNLREAILRLSTSFVKTDSTVYDLGCSTGLLLSLLANQVPGSVRLVGIDVSINLLQQSSDLRIERHRMDLASERFRLTPTDLVFSIFTLQFLPVIARQSVVDKVYEALEPGGAFIVAEKTFIDDGLIQDLFTFGYYDMKLKNFTAEEVLDKQLALRRIMRPQTEPENLKLFTRFARIFPFWQYLHFKAWLCIK</sequence>
<accession>A0A7K1SQI6</accession>
<gene>
    <name evidence="3" type="ORF">GO755_39005</name>
</gene>
<dbReference type="InterPro" id="IPR029063">
    <property type="entry name" value="SAM-dependent_MTases_sf"/>
</dbReference>
<name>A0A7K1SQI6_9BACT</name>
<dbReference type="PANTHER" id="PTHR43861:SF2">
    <property type="entry name" value="CARBOXY-S-ADENOSYL-L-METHIONINE SYNTHASE"/>
    <property type="match status" value="1"/>
</dbReference>
<keyword evidence="1 3" id="KW-0808">Transferase</keyword>
<evidence type="ECO:0000313" key="4">
    <source>
        <dbReference type="Proteomes" id="UP000436006"/>
    </source>
</evidence>
<dbReference type="RefSeq" id="WP_157590866.1">
    <property type="nucleotide sequence ID" value="NZ_WPIN01000030.1"/>
</dbReference>
<comment type="caution">
    <text evidence="3">The sequence shown here is derived from an EMBL/GenBank/DDBJ whole genome shotgun (WGS) entry which is preliminary data.</text>
</comment>
<evidence type="ECO:0000313" key="3">
    <source>
        <dbReference type="EMBL" id="MVM36068.1"/>
    </source>
</evidence>
<evidence type="ECO:0000256" key="1">
    <source>
        <dbReference type="ARBA" id="ARBA00022679"/>
    </source>
</evidence>
<protein>
    <submittedName>
        <fullName evidence="3">Methyltransferase domain-containing protein</fullName>
    </submittedName>
</protein>
<dbReference type="GO" id="GO:0032259">
    <property type="term" value="P:methylation"/>
    <property type="evidence" value="ECO:0007669"/>
    <property type="project" value="UniProtKB-KW"/>
</dbReference>
<keyword evidence="4" id="KW-1185">Reference proteome</keyword>
<proteinExistence type="predicted"/>
<evidence type="ECO:0000259" key="2">
    <source>
        <dbReference type="Pfam" id="PF13649"/>
    </source>
</evidence>